<comment type="subunit">
    <text evidence="2 7">Heterodimer of SbcC and SbcD.</text>
</comment>
<evidence type="ECO:0000256" key="4">
    <source>
        <dbReference type="ARBA" id="ARBA00022722"/>
    </source>
</evidence>
<dbReference type="SUPFAM" id="SSF56300">
    <property type="entry name" value="Metallo-dependent phosphatases"/>
    <property type="match status" value="1"/>
</dbReference>
<reference evidence="10 11" key="1">
    <citation type="submission" date="2024-06" db="EMBL/GenBank/DDBJ databases">
        <title>Sorghum-associated microbial communities from plants grown in Nebraska, USA.</title>
        <authorList>
            <person name="Schachtman D."/>
        </authorList>
    </citation>
    <scope>NUCLEOTIDE SEQUENCE [LARGE SCALE GENOMIC DNA]</scope>
    <source>
        <strain evidence="10 11">2857</strain>
    </source>
</reference>
<dbReference type="Pfam" id="PF12320">
    <property type="entry name" value="SbcD_C"/>
    <property type="match status" value="1"/>
</dbReference>
<gene>
    <name evidence="7" type="primary">sbcD</name>
    <name evidence="10" type="ORF">ABIE21_000702</name>
</gene>
<dbReference type="Pfam" id="PF00149">
    <property type="entry name" value="Metallophos"/>
    <property type="match status" value="1"/>
</dbReference>
<proteinExistence type="inferred from homology"/>
<keyword evidence="7" id="KW-0233">DNA recombination</keyword>
<dbReference type="PANTHER" id="PTHR30337">
    <property type="entry name" value="COMPONENT OF ATP-DEPENDENT DSDNA EXONUCLEASE"/>
    <property type="match status" value="1"/>
</dbReference>
<protein>
    <recommendedName>
        <fullName evidence="3 7">Nuclease SbcCD subunit D</fullName>
    </recommendedName>
</protein>
<evidence type="ECO:0000256" key="3">
    <source>
        <dbReference type="ARBA" id="ARBA00013365"/>
    </source>
</evidence>
<comment type="similarity">
    <text evidence="1 7">Belongs to the SbcD family.</text>
</comment>
<evidence type="ECO:0000256" key="1">
    <source>
        <dbReference type="ARBA" id="ARBA00010555"/>
    </source>
</evidence>
<keyword evidence="5 7" id="KW-0378">Hydrolase</keyword>
<dbReference type="InterPro" id="IPR004843">
    <property type="entry name" value="Calcineurin-like_PHP"/>
</dbReference>
<dbReference type="InterPro" id="IPR029052">
    <property type="entry name" value="Metallo-depent_PP-like"/>
</dbReference>
<organism evidence="10 11">
    <name type="scientific">Conyzicola nivalis</name>
    <dbReference type="NCBI Taxonomy" id="1477021"/>
    <lineage>
        <taxon>Bacteria</taxon>
        <taxon>Bacillati</taxon>
        <taxon>Actinomycetota</taxon>
        <taxon>Actinomycetes</taxon>
        <taxon>Micrococcales</taxon>
        <taxon>Microbacteriaceae</taxon>
        <taxon>Conyzicola</taxon>
    </lineage>
</organism>
<sequence length="387" mass="42238">MKILHTSDWHIGRTFHGHSTLENLRSVLAALVSEVREREIDVVLVAGDVFDSAMPSAECFSVLSTALRDIRAAGAEVVVTSGNHDSATRLGFQSEWATLAGIHMVTRPDQYLEPISIADAYGPVLFYGIPYLEPSIFRGSHPDADLRTHEQVLGFAMEAIRADATARESRYVVLSHCFASGVAAHDEASDVERDITSGGLNLVPASVFDGPDYVALGHIHGRTTITERVRYSGAPLHYSFGEARKPRGGWLVELDAGGVDTVDWLDLPVPRRLSVITGELDELLASSEHTEVENDWVAAVITDRVRPMDAMRRLQARFPNCAMLEYRPTVSSTAVDVTYRERIAKKTDTEIVAGFLELVRNGVGPSDFETALIAEVVAEQAAAEAKA</sequence>
<keyword evidence="11" id="KW-1185">Reference proteome</keyword>
<keyword evidence="7" id="KW-0235">DNA replication</keyword>
<accession>A0ABV2QJS7</accession>
<dbReference type="Proteomes" id="UP001549257">
    <property type="component" value="Unassembled WGS sequence"/>
</dbReference>
<feature type="domain" description="Calcineurin-like phosphoesterase" evidence="8">
    <location>
        <begin position="1"/>
        <end position="220"/>
    </location>
</feature>
<evidence type="ECO:0000256" key="7">
    <source>
        <dbReference type="RuleBase" id="RU363069"/>
    </source>
</evidence>
<name>A0ABV2QJS7_9MICO</name>
<dbReference type="Gene3D" id="3.60.21.10">
    <property type="match status" value="1"/>
</dbReference>
<dbReference type="NCBIfam" id="TIGR00619">
    <property type="entry name" value="sbcd"/>
    <property type="match status" value="1"/>
</dbReference>
<evidence type="ECO:0000313" key="10">
    <source>
        <dbReference type="EMBL" id="MET4581212.1"/>
    </source>
</evidence>
<feature type="domain" description="Nuclease SbcCD subunit D C-terminal" evidence="9">
    <location>
        <begin position="270"/>
        <end position="358"/>
    </location>
</feature>
<evidence type="ECO:0000259" key="9">
    <source>
        <dbReference type="Pfam" id="PF12320"/>
    </source>
</evidence>
<evidence type="ECO:0000256" key="6">
    <source>
        <dbReference type="ARBA" id="ARBA00022839"/>
    </source>
</evidence>
<evidence type="ECO:0000313" key="11">
    <source>
        <dbReference type="Proteomes" id="UP001549257"/>
    </source>
</evidence>
<evidence type="ECO:0000256" key="5">
    <source>
        <dbReference type="ARBA" id="ARBA00022801"/>
    </source>
</evidence>
<keyword evidence="4 7" id="KW-0540">Nuclease</keyword>
<evidence type="ECO:0000259" key="8">
    <source>
        <dbReference type="Pfam" id="PF00149"/>
    </source>
</evidence>
<dbReference type="InterPro" id="IPR026843">
    <property type="entry name" value="SbcD_C"/>
</dbReference>
<comment type="caution">
    <text evidence="10">The sequence shown here is derived from an EMBL/GenBank/DDBJ whole genome shotgun (WGS) entry which is preliminary data.</text>
</comment>
<dbReference type="InterPro" id="IPR050535">
    <property type="entry name" value="DNA_Repair-Maintenance_Comp"/>
</dbReference>
<dbReference type="InterPro" id="IPR004593">
    <property type="entry name" value="SbcD"/>
</dbReference>
<dbReference type="PANTHER" id="PTHR30337:SF0">
    <property type="entry name" value="NUCLEASE SBCCD SUBUNIT D"/>
    <property type="match status" value="1"/>
</dbReference>
<dbReference type="InterPro" id="IPR041796">
    <property type="entry name" value="Mre11_N"/>
</dbReference>
<dbReference type="RefSeq" id="WP_354023397.1">
    <property type="nucleotide sequence ID" value="NZ_JBEPSJ010000001.1"/>
</dbReference>
<dbReference type="EMBL" id="JBEPSJ010000001">
    <property type="protein sequence ID" value="MET4581212.1"/>
    <property type="molecule type" value="Genomic_DNA"/>
</dbReference>
<evidence type="ECO:0000256" key="2">
    <source>
        <dbReference type="ARBA" id="ARBA00011322"/>
    </source>
</evidence>
<dbReference type="GO" id="GO:0004527">
    <property type="term" value="F:exonuclease activity"/>
    <property type="evidence" value="ECO:0007669"/>
    <property type="project" value="UniProtKB-KW"/>
</dbReference>
<keyword evidence="6 7" id="KW-0269">Exonuclease</keyword>
<dbReference type="CDD" id="cd00840">
    <property type="entry name" value="MPP_Mre11_N"/>
    <property type="match status" value="1"/>
</dbReference>
<comment type="function">
    <text evidence="7">SbcCD cleaves DNA hairpin structures. These structures can inhibit DNA replication and are intermediates in certain DNA recombination reactions. The complex acts as a 3'-&gt;5' double strand exonuclease that can open hairpins. It also has a 5' single-strand endonuclease activity.</text>
</comment>
<keyword evidence="7" id="KW-0255">Endonuclease</keyword>